<organism evidence="2 3">
    <name type="scientific">Caerostris darwini</name>
    <dbReference type="NCBI Taxonomy" id="1538125"/>
    <lineage>
        <taxon>Eukaryota</taxon>
        <taxon>Metazoa</taxon>
        <taxon>Ecdysozoa</taxon>
        <taxon>Arthropoda</taxon>
        <taxon>Chelicerata</taxon>
        <taxon>Arachnida</taxon>
        <taxon>Araneae</taxon>
        <taxon>Araneomorphae</taxon>
        <taxon>Entelegynae</taxon>
        <taxon>Araneoidea</taxon>
        <taxon>Araneidae</taxon>
        <taxon>Caerostris</taxon>
    </lineage>
</organism>
<reference evidence="2 3" key="1">
    <citation type="submission" date="2021-06" db="EMBL/GenBank/DDBJ databases">
        <title>Caerostris darwini draft genome.</title>
        <authorList>
            <person name="Kono N."/>
            <person name="Arakawa K."/>
        </authorList>
    </citation>
    <scope>NUCLEOTIDE SEQUENCE [LARGE SCALE GENOMIC DNA]</scope>
</reference>
<protein>
    <submittedName>
        <fullName evidence="2">Uncharacterized protein</fullName>
    </submittedName>
</protein>
<proteinExistence type="predicted"/>
<evidence type="ECO:0000256" key="1">
    <source>
        <dbReference type="SAM" id="Phobius"/>
    </source>
</evidence>
<evidence type="ECO:0000313" key="3">
    <source>
        <dbReference type="Proteomes" id="UP001054837"/>
    </source>
</evidence>
<keyword evidence="1" id="KW-0472">Membrane</keyword>
<keyword evidence="3" id="KW-1185">Reference proteome</keyword>
<keyword evidence="1" id="KW-1133">Transmembrane helix</keyword>
<dbReference type="Proteomes" id="UP001054837">
    <property type="component" value="Unassembled WGS sequence"/>
</dbReference>
<keyword evidence="1" id="KW-0812">Transmembrane</keyword>
<accession>A0AAV4QF90</accession>
<evidence type="ECO:0000313" key="2">
    <source>
        <dbReference type="EMBL" id="GIY07795.1"/>
    </source>
</evidence>
<name>A0AAV4QF90_9ARAC</name>
<feature type="transmembrane region" description="Helical" evidence="1">
    <location>
        <begin position="106"/>
        <end position="122"/>
    </location>
</feature>
<gene>
    <name evidence="2" type="ORF">CDAR_544541</name>
</gene>
<sequence>MNAPTSGLEEWRPLIRGAPFPCQRALPEIYNRPQNFTTGRMGRNRIVTWDFAPRCRGVLRKGVGKTQQERFYRRLFLFIAMFAVRRSKKVFCSILKKLWKRYRRRVFFLVGCRFIMVFIAYYDGAEK</sequence>
<dbReference type="AlphaFoldDB" id="A0AAV4QF90"/>
<dbReference type="EMBL" id="BPLQ01004400">
    <property type="protein sequence ID" value="GIY07795.1"/>
    <property type="molecule type" value="Genomic_DNA"/>
</dbReference>
<comment type="caution">
    <text evidence="2">The sequence shown here is derived from an EMBL/GenBank/DDBJ whole genome shotgun (WGS) entry which is preliminary data.</text>
</comment>